<dbReference type="Gene3D" id="2.30.40.10">
    <property type="entry name" value="Urease, subunit C, domain 1"/>
    <property type="match status" value="1"/>
</dbReference>
<evidence type="ECO:0000256" key="3">
    <source>
        <dbReference type="ARBA" id="ARBA00022801"/>
    </source>
</evidence>
<keyword evidence="4" id="KW-0119">Carbohydrate metabolism</keyword>
<evidence type="ECO:0000256" key="1">
    <source>
        <dbReference type="ARBA" id="ARBA00010716"/>
    </source>
</evidence>
<sequence length="671" mass="69905">MAAQDPHSMIDYLIGVDGGGTGTRVRIARAGGQEIAQGQSGPSGLAHGIAHAWQAVGDAVAKAFATAGIEHPPLASMAIGLGLAGVHNKEWAAQFEAANPGYAALRLETDGFTTLFGAHQGRPGAIVAIGTGSVAQVLLPSGEQREVGGWGFPAGDEASGGWIGLRAINHIEQVIDGRKSTSAFARELIEACGGHRDAIQSWLAKASQTTYASLAPIVVAHAASDTTADAILREAGREVALMARALDQSGTLPLALCGGLGNVLRAYLPAELLERSVAPPGRRSQRRAAHDRTIHSEGAPAMTTSINGNILTPEGWVRGELRFHQRIDAIQAFAADPAVNSDDYIIPGFVDLHVHGAGGRDIMQGGDAPQVIAKTHAKHGTTSMLATTMTAPPEDIVAALKAVGEACARPVPGSARILGVHLEGPYINEGKLGAQPNYAKSATLEEVNELGALAPMRLITVAPELEGHLELVRQLADAGIRVQIGHTTGSYDDGVAALEHGAAGFTHLFNAMNGLHHREPGMVGAALAHAQYAELIPDLLHVHPGAIKVALRAIPHLYCVTDSTAATGMPDGEYMLGRQVVHKCLGGVRLPDGTLAGSTLTMDQALRNLVSLGLDLADASRRVSTYAADYLGETQIGRIAPGCFADLVVLDRNLNIKAVYIEGEACDLNDA</sequence>
<dbReference type="InterPro" id="IPR011059">
    <property type="entry name" value="Metal-dep_hydrolase_composite"/>
</dbReference>
<keyword evidence="2" id="KW-0479">Metal-binding</keyword>
<protein>
    <submittedName>
        <fullName evidence="8">N-acetylglucosamine-6-phosphate deacetylase</fullName>
        <ecNumber evidence="8">3.5.1.25</ecNumber>
    </submittedName>
</protein>
<keyword evidence="9" id="KW-1185">Reference proteome</keyword>
<dbReference type="NCBIfam" id="TIGR00221">
    <property type="entry name" value="nagA"/>
    <property type="match status" value="1"/>
</dbReference>
<evidence type="ECO:0000313" key="8">
    <source>
        <dbReference type="EMBL" id="RJG21389.1"/>
    </source>
</evidence>
<dbReference type="PANTHER" id="PTHR11113:SF14">
    <property type="entry name" value="N-ACETYLGLUCOSAMINE-6-PHOSPHATE DEACETYLASE"/>
    <property type="match status" value="1"/>
</dbReference>
<comment type="similarity">
    <text evidence="1">Belongs to the metallo-dependent hydrolases superfamily. NagA family.</text>
</comment>
<dbReference type="SUPFAM" id="SSF51556">
    <property type="entry name" value="Metallo-dependent hydrolases"/>
    <property type="match status" value="1"/>
</dbReference>
<dbReference type="SUPFAM" id="SSF51338">
    <property type="entry name" value="Composite domain of metallo-dependent hydrolases"/>
    <property type="match status" value="1"/>
</dbReference>
<dbReference type="Pfam" id="PF01869">
    <property type="entry name" value="BcrAD_BadFG"/>
    <property type="match status" value="1"/>
</dbReference>
<gene>
    <name evidence="8" type="primary">nagA</name>
    <name evidence="8" type="ORF">D3872_06775</name>
</gene>
<dbReference type="SUPFAM" id="SSF53067">
    <property type="entry name" value="Actin-like ATPase domain"/>
    <property type="match status" value="2"/>
</dbReference>
<dbReference type="OrthoDB" id="9776488at2"/>
<organism evidence="8 9">
    <name type="scientific">Massilia cavernae</name>
    <dbReference type="NCBI Taxonomy" id="2320864"/>
    <lineage>
        <taxon>Bacteria</taxon>
        <taxon>Pseudomonadati</taxon>
        <taxon>Pseudomonadota</taxon>
        <taxon>Betaproteobacteria</taxon>
        <taxon>Burkholderiales</taxon>
        <taxon>Oxalobacteraceae</taxon>
        <taxon>Telluria group</taxon>
        <taxon>Massilia</taxon>
    </lineage>
</organism>
<keyword evidence="3 8" id="KW-0378">Hydrolase</keyword>
<evidence type="ECO:0000259" key="7">
    <source>
        <dbReference type="Pfam" id="PF01979"/>
    </source>
</evidence>
<evidence type="ECO:0000259" key="6">
    <source>
        <dbReference type="Pfam" id="PF01869"/>
    </source>
</evidence>
<dbReference type="Gene3D" id="3.20.20.140">
    <property type="entry name" value="Metal-dependent hydrolases"/>
    <property type="match status" value="1"/>
</dbReference>
<feature type="domain" description="ATPase BadF/BadG/BcrA/BcrD type" evidence="6">
    <location>
        <begin position="14"/>
        <end position="249"/>
    </location>
</feature>
<name>A0A418Y542_9BURK</name>
<feature type="region of interest" description="Disordered" evidence="5">
    <location>
        <begin position="278"/>
        <end position="305"/>
    </location>
</feature>
<feature type="domain" description="Amidohydrolase-related" evidence="7">
    <location>
        <begin position="344"/>
        <end position="665"/>
    </location>
</feature>
<dbReference type="InterPro" id="IPR003764">
    <property type="entry name" value="GlcNAc_6-P_deAcase"/>
</dbReference>
<evidence type="ECO:0000313" key="9">
    <source>
        <dbReference type="Proteomes" id="UP000284006"/>
    </source>
</evidence>
<dbReference type="GO" id="GO:0008448">
    <property type="term" value="F:N-acetylglucosamine-6-phosphate deacetylase activity"/>
    <property type="evidence" value="ECO:0007669"/>
    <property type="project" value="UniProtKB-EC"/>
</dbReference>
<dbReference type="InterPro" id="IPR032466">
    <property type="entry name" value="Metal_Hydrolase"/>
</dbReference>
<dbReference type="Gene3D" id="3.30.420.40">
    <property type="match status" value="2"/>
</dbReference>
<dbReference type="AlphaFoldDB" id="A0A418Y542"/>
<dbReference type="InterPro" id="IPR006680">
    <property type="entry name" value="Amidohydro-rel"/>
</dbReference>
<dbReference type="Pfam" id="PF01979">
    <property type="entry name" value="Amidohydro_1"/>
    <property type="match status" value="1"/>
</dbReference>
<dbReference type="InterPro" id="IPR043129">
    <property type="entry name" value="ATPase_NBD"/>
</dbReference>
<dbReference type="EC" id="3.5.1.25" evidence="8"/>
<dbReference type="GO" id="GO:0006046">
    <property type="term" value="P:N-acetylglucosamine catabolic process"/>
    <property type="evidence" value="ECO:0007669"/>
    <property type="project" value="TreeGrafter"/>
</dbReference>
<evidence type="ECO:0000256" key="2">
    <source>
        <dbReference type="ARBA" id="ARBA00022723"/>
    </source>
</evidence>
<comment type="caution">
    <text evidence="8">The sequence shown here is derived from an EMBL/GenBank/DDBJ whole genome shotgun (WGS) entry which is preliminary data.</text>
</comment>
<dbReference type="Proteomes" id="UP000284006">
    <property type="component" value="Unassembled WGS sequence"/>
</dbReference>
<evidence type="ECO:0000256" key="5">
    <source>
        <dbReference type="SAM" id="MobiDB-lite"/>
    </source>
</evidence>
<dbReference type="CDD" id="cd00854">
    <property type="entry name" value="NagA"/>
    <property type="match status" value="1"/>
</dbReference>
<dbReference type="GO" id="GO:0046872">
    <property type="term" value="F:metal ion binding"/>
    <property type="evidence" value="ECO:0007669"/>
    <property type="project" value="UniProtKB-KW"/>
</dbReference>
<dbReference type="EMBL" id="QYUP01000070">
    <property type="protein sequence ID" value="RJG21389.1"/>
    <property type="molecule type" value="Genomic_DNA"/>
</dbReference>
<dbReference type="PANTHER" id="PTHR11113">
    <property type="entry name" value="N-ACETYLGLUCOSAMINE-6-PHOSPHATE DEACETYLASE"/>
    <property type="match status" value="1"/>
</dbReference>
<reference evidence="8 9" key="1">
    <citation type="submission" date="2018-09" db="EMBL/GenBank/DDBJ databases">
        <authorList>
            <person name="Zhu H."/>
        </authorList>
    </citation>
    <scope>NUCLEOTIDE SEQUENCE [LARGE SCALE GENOMIC DNA]</scope>
    <source>
        <strain evidence="8 9">K1S02-61</strain>
    </source>
</reference>
<dbReference type="InterPro" id="IPR002731">
    <property type="entry name" value="ATPase_BadF"/>
</dbReference>
<proteinExistence type="inferred from homology"/>
<dbReference type="CDD" id="cd24082">
    <property type="entry name" value="ASKHA_NBD_GspK-like"/>
    <property type="match status" value="1"/>
</dbReference>
<accession>A0A418Y542</accession>
<evidence type="ECO:0000256" key="4">
    <source>
        <dbReference type="ARBA" id="ARBA00023277"/>
    </source>
</evidence>